<gene>
    <name evidence="4" type="ORF">FHS44_002059</name>
</gene>
<reference evidence="4 5" key="1">
    <citation type="submission" date="2020-08" db="EMBL/GenBank/DDBJ databases">
        <title>Genomic Encyclopedia of Type Strains, Phase III (KMG-III): the genomes of soil and plant-associated and newly described type strains.</title>
        <authorList>
            <person name="Whitman W."/>
        </authorList>
    </citation>
    <scope>NUCLEOTIDE SEQUENCE [LARGE SCALE GENOMIC DNA]</scope>
    <source>
        <strain evidence="4 5">CECT 8840</strain>
    </source>
</reference>
<dbReference type="PANTHER" id="PTHR11487">
    <property type="entry name" value="THIOESTERASE"/>
    <property type="match status" value="1"/>
</dbReference>
<evidence type="ECO:0000259" key="3">
    <source>
        <dbReference type="SMART" id="SM00824"/>
    </source>
</evidence>
<dbReference type="GO" id="GO:0008610">
    <property type="term" value="P:lipid biosynthetic process"/>
    <property type="evidence" value="ECO:0007669"/>
    <property type="project" value="TreeGrafter"/>
</dbReference>
<dbReference type="Proteomes" id="UP000552644">
    <property type="component" value="Unassembled WGS sequence"/>
</dbReference>
<comment type="similarity">
    <text evidence="1">Belongs to the thioesterase family.</text>
</comment>
<evidence type="ECO:0000313" key="4">
    <source>
        <dbReference type="EMBL" id="MBB4914974.1"/>
    </source>
</evidence>
<dbReference type="PANTHER" id="PTHR11487:SF0">
    <property type="entry name" value="S-ACYL FATTY ACID SYNTHASE THIOESTERASE, MEDIUM CHAIN"/>
    <property type="match status" value="1"/>
</dbReference>
<dbReference type="EMBL" id="JACHJP010000002">
    <property type="protein sequence ID" value="MBB4914974.1"/>
    <property type="molecule type" value="Genomic_DNA"/>
</dbReference>
<dbReference type="InterPro" id="IPR001031">
    <property type="entry name" value="Thioesterase"/>
</dbReference>
<evidence type="ECO:0000313" key="5">
    <source>
        <dbReference type="Proteomes" id="UP000552644"/>
    </source>
</evidence>
<proteinExistence type="inferred from homology"/>
<dbReference type="RefSeq" id="WP_184713702.1">
    <property type="nucleotide sequence ID" value="NZ_JACHJP010000002.1"/>
</dbReference>
<dbReference type="InterPro" id="IPR012223">
    <property type="entry name" value="TEII"/>
</dbReference>
<evidence type="ECO:0000256" key="1">
    <source>
        <dbReference type="ARBA" id="ARBA00007169"/>
    </source>
</evidence>
<protein>
    <submittedName>
        <fullName evidence="4">Pyochelin biosynthetic protein PchC</fullName>
    </submittedName>
</protein>
<comment type="caution">
    <text evidence="4">The sequence shown here is derived from an EMBL/GenBank/DDBJ whole genome shotgun (WGS) entry which is preliminary data.</text>
</comment>
<dbReference type="AlphaFoldDB" id="A0A7W7QK77"/>
<dbReference type="SMART" id="SM00824">
    <property type="entry name" value="PKS_TE"/>
    <property type="match status" value="1"/>
</dbReference>
<sequence length="268" mass="29326">MPPTNPVATSERQFHAIKPCPRPNVRLVCFPHSGGSAGYFRTWKSVLPEGVELLAVRYPGREERLCDPFAEDMNELAGAIANACARFDDAPLAFFGHSLGSLVAYEVAVRLAAWHGITLRTLFASSCAAPWLAPRLGLGNADDEALIARVGQLGGTDMCVFDNLELRELIMPAIRADYRLLDRYTEPATTPLDCPVHAYYGTQDRGVGAESVAAWSRATARAFSTLTFPGGHFYLAEHLPELARDLFARLEAPPARRPTRSNLLFVLA</sequence>
<evidence type="ECO:0000256" key="2">
    <source>
        <dbReference type="ARBA" id="ARBA00022801"/>
    </source>
</evidence>
<organism evidence="4 5">
    <name type="scientific">Streptosporangium saharense</name>
    <dbReference type="NCBI Taxonomy" id="1706840"/>
    <lineage>
        <taxon>Bacteria</taxon>
        <taxon>Bacillati</taxon>
        <taxon>Actinomycetota</taxon>
        <taxon>Actinomycetes</taxon>
        <taxon>Streptosporangiales</taxon>
        <taxon>Streptosporangiaceae</taxon>
        <taxon>Streptosporangium</taxon>
    </lineage>
</organism>
<dbReference type="InterPro" id="IPR020802">
    <property type="entry name" value="TesA-like"/>
</dbReference>
<accession>A0A7W7QK77</accession>
<dbReference type="Pfam" id="PF00975">
    <property type="entry name" value="Thioesterase"/>
    <property type="match status" value="1"/>
</dbReference>
<dbReference type="Gene3D" id="3.40.50.1820">
    <property type="entry name" value="alpha/beta hydrolase"/>
    <property type="match status" value="1"/>
</dbReference>
<keyword evidence="2" id="KW-0378">Hydrolase</keyword>
<dbReference type="SUPFAM" id="SSF53474">
    <property type="entry name" value="alpha/beta-Hydrolases"/>
    <property type="match status" value="1"/>
</dbReference>
<name>A0A7W7QK77_9ACTN</name>
<dbReference type="GO" id="GO:0016787">
    <property type="term" value="F:hydrolase activity"/>
    <property type="evidence" value="ECO:0007669"/>
    <property type="project" value="UniProtKB-KW"/>
</dbReference>
<keyword evidence="5" id="KW-1185">Reference proteome</keyword>
<feature type="domain" description="Thioesterase TesA-like" evidence="3">
    <location>
        <begin position="28"/>
        <end position="250"/>
    </location>
</feature>
<dbReference type="InterPro" id="IPR029058">
    <property type="entry name" value="AB_hydrolase_fold"/>
</dbReference>